<gene>
    <name evidence="5" type="primary">LOC111461578</name>
</gene>
<dbReference type="InterPro" id="IPR051992">
    <property type="entry name" value="OxStress_Response_Reg"/>
</dbReference>
<dbReference type="GO" id="GO:0005634">
    <property type="term" value="C:nucleus"/>
    <property type="evidence" value="ECO:0007669"/>
    <property type="project" value="UniProtKB-SubCell"/>
</dbReference>
<keyword evidence="4" id="KW-1185">Reference proteome</keyword>
<reference evidence="5" key="1">
    <citation type="submission" date="2025-08" db="UniProtKB">
        <authorList>
            <consortium name="RefSeq"/>
        </authorList>
    </citation>
    <scope>IDENTIFICATION</scope>
    <source>
        <tissue evidence="5">Young leaves</tissue>
    </source>
</reference>
<dbReference type="AlphaFoldDB" id="A0A6J1HAD2"/>
<evidence type="ECO:0000313" key="5">
    <source>
        <dbReference type="RefSeq" id="XP_022960918.1"/>
    </source>
</evidence>
<keyword evidence="2" id="KW-0539">Nucleus</keyword>
<dbReference type="GeneID" id="111461578"/>
<evidence type="ECO:0000256" key="2">
    <source>
        <dbReference type="ARBA" id="ARBA00023242"/>
    </source>
</evidence>
<dbReference type="PANTHER" id="PTHR33172:SF103">
    <property type="entry name" value="PROTEIN OXIDATIVE STRESS 3"/>
    <property type="match status" value="1"/>
</dbReference>
<sequence>MGKLQENQQLGVDGAQNNGCCRWITEDCEASMESSMELSSVNSEASSSSSSSSSSSLDMVEDAISPVSSSSFSSCSSNGPLYELSELMVHLPMKRGLSRYYDGKSESFTSLASVERLEDLAKRVSPITKKFKSCKSFDGHKSIIPRATIAKKASRSRGRTSLLCGSRSAIPVNGH</sequence>
<accession>A0A6J1HAD2</accession>
<dbReference type="RefSeq" id="XP_022960918.1">
    <property type="nucleotide sequence ID" value="XM_023105150.1"/>
</dbReference>
<evidence type="ECO:0000256" key="1">
    <source>
        <dbReference type="ARBA" id="ARBA00004123"/>
    </source>
</evidence>
<evidence type="ECO:0000256" key="3">
    <source>
        <dbReference type="SAM" id="MobiDB-lite"/>
    </source>
</evidence>
<dbReference type="Proteomes" id="UP000504609">
    <property type="component" value="Unplaced"/>
</dbReference>
<dbReference type="PANTHER" id="PTHR33172">
    <property type="entry name" value="OS08G0516900 PROTEIN"/>
    <property type="match status" value="1"/>
</dbReference>
<organism evidence="4 5">
    <name type="scientific">Cucurbita moschata</name>
    <name type="common">Winter crookneck squash</name>
    <name type="synonym">Cucurbita pepo var. moschata</name>
    <dbReference type="NCBI Taxonomy" id="3662"/>
    <lineage>
        <taxon>Eukaryota</taxon>
        <taxon>Viridiplantae</taxon>
        <taxon>Streptophyta</taxon>
        <taxon>Embryophyta</taxon>
        <taxon>Tracheophyta</taxon>
        <taxon>Spermatophyta</taxon>
        <taxon>Magnoliopsida</taxon>
        <taxon>eudicotyledons</taxon>
        <taxon>Gunneridae</taxon>
        <taxon>Pentapetalae</taxon>
        <taxon>rosids</taxon>
        <taxon>fabids</taxon>
        <taxon>Cucurbitales</taxon>
        <taxon>Cucurbitaceae</taxon>
        <taxon>Cucurbiteae</taxon>
        <taxon>Cucurbita</taxon>
    </lineage>
</organism>
<dbReference type="GO" id="GO:0006950">
    <property type="term" value="P:response to stress"/>
    <property type="evidence" value="ECO:0007669"/>
    <property type="project" value="UniProtKB-ARBA"/>
</dbReference>
<comment type="subcellular location">
    <subcellularLocation>
        <location evidence="1">Nucleus</location>
    </subcellularLocation>
</comment>
<proteinExistence type="predicted"/>
<name>A0A6J1HAD2_CUCMO</name>
<evidence type="ECO:0000313" key="4">
    <source>
        <dbReference type="Proteomes" id="UP000504609"/>
    </source>
</evidence>
<dbReference type="KEGG" id="cmos:111461578"/>
<feature type="region of interest" description="Disordered" evidence="3">
    <location>
        <begin position="34"/>
        <end position="57"/>
    </location>
</feature>
<protein>
    <submittedName>
        <fullName evidence="5">Uncharacterized protein LOC111461578</fullName>
    </submittedName>
</protein>